<feature type="transmembrane region" description="Helical" evidence="6">
    <location>
        <begin position="361"/>
        <end position="384"/>
    </location>
</feature>
<feature type="transmembrane region" description="Helical" evidence="6">
    <location>
        <begin position="440"/>
        <end position="460"/>
    </location>
</feature>
<feature type="transmembrane region" description="Helical" evidence="6">
    <location>
        <begin position="44"/>
        <end position="64"/>
    </location>
</feature>
<evidence type="ECO:0000256" key="1">
    <source>
        <dbReference type="ARBA" id="ARBA00004141"/>
    </source>
</evidence>
<feature type="transmembrane region" description="Helical" evidence="6">
    <location>
        <begin position="211"/>
        <end position="232"/>
    </location>
</feature>
<dbReference type="PANTHER" id="PTHR23538">
    <property type="entry name" value="44.5 KD BACTERIOCHLOROPHYLL SYNTHASE SUBUNIT"/>
    <property type="match status" value="1"/>
</dbReference>
<feature type="transmembrane region" description="Helical" evidence="6">
    <location>
        <begin position="144"/>
        <end position="169"/>
    </location>
</feature>
<dbReference type="AlphaFoldDB" id="A0A562SZ02"/>
<dbReference type="PIRSF" id="PIRSF016565">
    <property type="entry name" value="PucC"/>
    <property type="match status" value="1"/>
</dbReference>
<dbReference type="InterPro" id="IPR026036">
    <property type="entry name" value="PucC"/>
</dbReference>
<evidence type="ECO:0000256" key="2">
    <source>
        <dbReference type="ARBA" id="ARBA00008412"/>
    </source>
</evidence>
<comment type="subcellular location">
    <subcellularLocation>
        <location evidence="1">Membrane</location>
        <topology evidence="1">Multi-pass membrane protein</topology>
    </subcellularLocation>
</comment>
<dbReference type="OrthoDB" id="8558818at2"/>
<dbReference type="PANTHER" id="PTHR23538:SF1">
    <property type="entry name" value="44.5 KD BACTERIOCHLOROPHYLL SYNTHASE SUBUNIT"/>
    <property type="match status" value="1"/>
</dbReference>
<feature type="transmembrane region" description="Helical" evidence="6">
    <location>
        <begin position="110"/>
        <end position="132"/>
    </location>
</feature>
<comment type="similarity">
    <text evidence="2">Belongs to the PucC family.</text>
</comment>
<evidence type="ECO:0000313" key="8">
    <source>
        <dbReference type="Proteomes" id="UP000320593"/>
    </source>
</evidence>
<keyword evidence="5 6" id="KW-0472">Membrane</keyword>
<dbReference type="InterPro" id="IPR004896">
    <property type="entry name" value="PucC-rel"/>
</dbReference>
<name>A0A562SZ02_9HYPH</name>
<evidence type="ECO:0000256" key="6">
    <source>
        <dbReference type="SAM" id="Phobius"/>
    </source>
</evidence>
<dbReference type="RefSeq" id="WP_145344023.1">
    <property type="nucleotide sequence ID" value="NZ_SMLY01000083.1"/>
</dbReference>
<proteinExistence type="inferred from homology"/>
<accession>A0A562SZ02</accession>
<comment type="caution">
    <text evidence="7">The sequence shown here is derived from an EMBL/GenBank/DDBJ whole genome shotgun (WGS) entry which is preliminary data.</text>
</comment>
<sequence length="481" mass="50542">MTNPVRTLNGKMIAFWQTLGPRALPFADAATPDLPLSRLIRLSMFQWSIGLAAVLLTGTLNRVMIVELGVPTSLVAVVVAIPLLVAPFRALIGHKSDTYRSVLGWRRVPYIWMGTLLQFGGLAIMPFALLLLQSQTTGPEWAGPVGACLAFLLTGLGMHMAQTAGLALATDLAAEETRPRVVALMYVMLLVGMLAASLVLGWLLADFSAKTLIQVVQGAAVVTVAINIVCLWKQEPRNPQFTRTYRETLSFFEAFRAYRQDKGTLRLMVAVALGSAGFAMQDVLLEPYGGEVLKLSVSQTTLLTAIWAFGTLAGFGYAAKALANGRNIYRLAGLGIIIGVCGFSAIVFSEPLQAANLFRSGTFLIGAGGGLFAVSTLLAAMSLADKSDNGFAIGAWGAVQATAIGVGLASGGIVRDAVNALVPAGGVEAALHAPAAGYGVVYHIEIALLFGSLVAIGPLVSRHRTGTQSTPARFGLAEMPG</sequence>
<dbReference type="InterPro" id="IPR036259">
    <property type="entry name" value="MFS_trans_sf"/>
</dbReference>
<feature type="transmembrane region" description="Helical" evidence="6">
    <location>
        <begin position="331"/>
        <end position="349"/>
    </location>
</feature>
<evidence type="ECO:0000313" key="7">
    <source>
        <dbReference type="EMBL" id="TWI85946.1"/>
    </source>
</evidence>
<protein>
    <submittedName>
        <fullName evidence="7">BCD family chlorophyll transporter-like MFS transporter</fullName>
    </submittedName>
</protein>
<dbReference type="Gene3D" id="1.20.1250.20">
    <property type="entry name" value="MFS general substrate transporter like domains"/>
    <property type="match status" value="1"/>
</dbReference>
<dbReference type="EMBL" id="VLLF01000006">
    <property type="protein sequence ID" value="TWI85946.1"/>
    <property type="molecule type" value="Genomic_DNA"/>
</dbReference>
<keyword evidence="3 6" id="KW-0812">Transmembrane</keyword>
<feature type="transmembrane region" description="Helical" evidence="6">
    <location>
        <begin position="391"/>
        <end position="414"/>
    </location>
</feature>
<dbReference type="Proteomes" id="UP000320593">
    <property type="component" value="Unassembled WGS sequence"/>
</dbReference>
<evidence type="ECO:0000256" key="4">
    <source>
        <dbReference type="ARBA" id="ARBA00022989"/>
    </source>
</evidence>
<dbReference type="SUPFAM" id="SSF103473">
    <property type="entry name" value="MFS general substrate transporter"/>
    <property type="match status" value="1"/>
</dbReference>
<evidence type="ECO:0000256" key="5">
    <source>
        <dbReference type="ARBA" id="ARBA00023136"/>
    </source>
</evidence>
<dbReference type="GO" id="GO:0016020">
    <property type="term" value="C:membrane"/>
    <property type="evidence" value="ECO:0007669"/>
    <property type="project" value="UniProtKB-SubCell"/>
</dbReference>
<dbReference type="Pfam" id="PF03209">
    <property type="entry name" value="PUCC"/>
    <property type="match status" value="1"/>
</dbReference>
<feature type="transmembrane region" description="Helical" evidence="6">
    <location>
        <begin position="181"/>
        <end position="205"/>
    </location>
</feature>
<evidence type="ECO:0000256" key="3">
    <source>
        <dbReference type="ARBA" id="ARBA00022692"/>
    </source>
</evidence>
<keyword evidence="4 6" id="KW-1133">Transmembrane helix</keyword>
<gene>
    <name evidence="7" type="ORF">JM93_02653</name>
</gene>
<reference evidence="7 8" key="1">
    <citation type="submission" date="2019-07" db="EMBL/GenBank/DDBJ databases">
        <title>Genomic Encyclopedia of Archaeal and Bacterial Type Strains, Phase II (KMG-II): from individual species to whole genera.</title>
        <authorList>
            <person name="Goeker M."/>
        </authorList>
    </citation>
    <scope>NUCLEOTIDE SEQUENCE [LARGE SCALE GENOMIC DNA]</scope>
    <source>
        <strain evidence="7 8">ATCC BAA-252</strain>
    </source>
</reference>
<dbReference type="CDD" id="cd06176">
    <property type="entry name" value="MFS_BCD_PucC-like"/>
    <property type="match status" value="1"/>
</dbReference>
<feature type="transmembrane region" description="Helical" evidence="6">
    <location>
        <begin position="263"/>
        <end position="280"/>
    </location>
</feature>
<keyword evidence="8" id="KW-1185">Reference proteome</keyword>
<organism evidence="7 8">
    <name type="scientific">Roseibium hamelinense</name>
    <dbReference type="NCBI Taxonomy" id="150831"/>
    <lineage>
        <taxon>Bacteria</taxon>
        <taxon>Pseudomonadati</taxon>
        <taxon>Pseudomonadota</taxon>
        <taxon>Alphaproteobacteria</taxon>
        <taxon>Hyphomicrobiales</taxon>
        <taxon>Stappiaceae</taxon>
        <taxon>Roseibium</taxon>
    </lineage>
</organism>
<feature type="transmembrane region" description="Helical" evidence="6">
    <location>
        <begin position="300"/>
        <end position="319"/>
    </location>
</feature>
<feature type="transmembrane region" description="Helical" evidence="6">
    <location>
        <begin position="70"/>
        <end position="90"/>
    </location>
</feature>